<sequence length="86" mass="10403">MEFQHLVNDPYKGIRFRIHIDNTDFIIRLLKADITKESKEIKILMDGIPKTLRRNEYGQWDILEDPDNNRHFGQAVWNCICLRYRI</sequence>
<dbReference type="EMBL" id="BNAF01000019">
    <property type="protein sequence ID" value="GHE49202.1"/>
    <property type="molecule type" value="Genomic_DNA"/>
</dbReference>
<keyword evidence="2" id="KW-1185">Reference proteome</keyword>
<comment type="caution">
    <text evidence="1">The sequence shown here is derived from an EMBL/GenBank/DDBJ whole genome shotgun (WGS) entry which is preliminary data.</text>
</comment>
<evidence type="ECO:0000313" key="1">
    <source>
        <dbReference type="EMBL" id="GHE49202.1"/>
    </source>
</evidence>
<evidence type="ECO:0000313" key="2">
    <source>
        <dbReference type="Proteomes" id="UP000620550"/>
    </source>
</evidence>
<organism evidence="1 2">
    <name type="scientific">Sphingobacterium griseoflavum</name>
    <dbReference type="NCBI Taxonomy" id="1474952"/>
    <lineage>
        <taxon>Bacteria</taxon>
        <taxon>Pseudomonadati</taxon>
        <taxon>Bacteroidota</taxon>
        <taxon>Sphingobacteriia</taxon>
        <taxon>Sphingobacteriales</taxon>
        <taxon>Sphingobacteriaceae</taxon>
        <taxon>Sphingobacterium</taxon>
    </lineage>
</organism>
<accession>A0ABQ3HZ13</accession>
<dbReference type="RefSeq" id="WP_189628050.1">
    <property type="nucleotide sequence ID" value="NZ_BNAF01000019.1"/>
</dbReference>
<protein>
    <submittedName>
        <fullName evidence="1">Uncharacterized protein</fullName>
    </submittedName>
</protein>
<reference evidence="2" key="1">
    <citation type="journal article" date="2019" name="Int. J. Syst. Evol. Microbiol.">
        <title>The Global Catalogue of Microorganisms (GCM) 10K type strain sequencing project: providing services to taxonomists for standard genome sequencing and annotation.</title>
        <authorList>
            <consortium name="The Broad Institute Genomics Platform"/>
            <consortium name="The Broad Institute Genome Sequencing Center for Infectious Disease"/>
            <person name="Wu L."/>
            <person name="Ma J."/>
        </authorList>
    </citation>
    <scope>NUCLEOTIDE SEQUENCE [LARGE SCALE GENOMIC DNA]</scope>
    <source>
        <strain evidence="2">CGMCC 1.12966</strain>
    </source>
</reference>
<proteinExistence type="predicted"/>
<gene>
    <name evidence="1" type="ORF">GCM10017764_35290</name>
</gene>
<name>A0ABQ3HZ13_9SPHI</name>
<dbReference type="Proteomes" id="UP000620550">
    <property type="component" value="Unassembled WGS sequence"/>
</dbReference>